<dbReference type="RefSeq" id="WP_146663600.1">
    <property type="nucleotide sequence ID" value="NZ_CP019791.1"/>
</dbReference>
<dbReference type="STRING" id="1936003.STSP2_03167"/>
<name>A0A1U9NQA6_9BACT</name>
<sequence>MGQFLYFIAAGEKADTLCSRLRSMAEQGIEITRRKCKGPEGKDGSIHTAEPAKRAMYLENEQTWMPSACGEFHVGYYDDDPPGPADIQRPDAIGGHPVEMCGQKWLVPAIRLIDGGSALPQAMTFENGRVIAEPIPRYAELSSRVEKFFDEFVAAHSPDSDGVVGTWADPMGSLELIADAMSLNYYIGVNELAVLRAVTTHSMKEAMMAMIDWPTVKKAAEAEAKKKRTDENCDTADGVPG</sequence>
<dbReference type="KEGG" id="alus:STSP2_03167"/>
<organism evidence="1 2">
    <name type="scientific">Anaerohalosphaera lusitana</name>
    <dbReference type="NCBI Taxonomy" id="1936003"/>
    <lineage>
        <taxon>Bacteria</taxon>
        <taxon>Pseudomonadati</taxon>
        <taxon>Planctomycetota</taxon>
        <taxon>Phycisphaerae</taxon>
        <taxon>Sedimentisphaerales</taxon>
        <taxon>Anaerohalosphaeraceae</taxon>
        <taxon>Anaerohalosphaera</taxon>
    </lineage>
</organism>
<dbReference type="Proteomes" id="UP000189674">
    <property type="component" value="Chromosome"/>
</dbReference>
<keyword evidence="2" id="KW-1185">Reference proteome</keyword>
<reference evidence="2" key="1">
    <citation type="submission" date="2017-02" db="EMBL/GenBank/DDBJ databases">
        <title>Comparative genomics and description of representatives of a novel lineage of planctomycetes thriving in anoxic sediments.</title>
        <authorList>
            <person name="Spring S."/>
            <person name="Bunk B."/>
            <person name="Sproer C."/>
        </authorList>
    </citation>
    <scope>NUCLEOTIDE SEQUENCE [LARGE SCALE GENOMIC DNA]</scope>
    <source>
        <strain evidence="2">ST-NAGAB-D1</strain>
    </source>
</reference>
<accession>A0A1U9NQA6</accession>
<protein>
    <submittedName>
        <fullName evidence="1">Uncharacterized protein</fullName>
    </submittedName>
</protein>
<gene>
    <name evidence="1" type="ORF">STSP2_03167</name>
</gene>
<proteinExistence type="predicted"/>
<evidence type="ECO:0000313" key="1">
    <source>
        <dbReference type="EMBL" id="AQT69967.1"/>
    </source>
</evidence>
<dbReference type="AlphaFoldDB" id="A0A1U9NQA6"/>
<evidence type="ECO:0000313" key="2">
    <source>
        <dbReference type="Proteomes" id="UP000189674"/>
    </source>
</evidence>
<dbReference type="EMBL" id="CP019791">
    <property type="protein sequence ID" value="AQT69967.1"/>
    <property type="molecule type" value="Genomic_DNA"/>
</dbReference>